<gene>
    <name evidence="3" type="ORF">AJ79_08420</name>
</gene>
<dbReference type="PANTHER" id="PTHR38694">
    <property type="entry name" value="CONSERVED EXPRESSED PROTEIN"/>
    <property type="match status" value="1"/>
</dbReference>
<dbReference type="EMBL" id="PDNB01000197">
    <property type="protein sequence ID" value="PGG99798.1"/>
    <property type="molecule type" value="Genomic_DNA"/>
</dbReference>
<name>A0A2B7WT78_9EURO</name>
<feature type="compositionally biased region" description="Basic and acidic residues" evidence="1">
    <location>
        <begin position="257"/>
        <end position="273"/>
    </location>
</feature>
<protein>
    <submittedName>
        <fullName evidence="3">Uncharacterized protein</fullName>
    </submittedName>
</protein>
<keyword evidence="2" id="KW-1133">Transmembrane helix</keyword>
<keyword evidence="4" id="KW-1185">Reference proteome</keyword>
<feature type="transmembrane region" description="Helical" evidence="2">
    <location>
        <begin position="162"/>
        <end position="187"/>
    </location>
</feature>
<organism evidence="3 4">
    <name type="scientific">Helicocarpus griseus UAMH5409</name>
    <dbReference type="NCBI Taxonomy" id="1447875"/>
    <lineage>
        <taxon>Eukaryota</taxon>
        <taxon>Fungi</taxon>
        <taxon>Dikarya</taxon>
        <taxon>Ascomycota</taxon>
        <taxon>Pezizomycotina</taxon>
        <taxon>Eurotiomycetes</taxon>
        <taxon>Eurotiomycetidae</taxon>
        <taxon>Onygenales</taxon>
        <taxon>Ajellomycetaceae</taxon>
        <taxon>Helicocarpus</taxon>
    </lineage>
</organism>
<comment type="caution">
    <text evidence="3">The sequence shown here is derived from an EMBL/GenBank/DDBJ whole genome shotgun (WGS) entry which is preliminary data.</text>
</comment>
<sequence length="671" mass="73043">MAVENPKTKDERDAAHQKVAEQVATTGDSSVGNIEQVEKGSAEKAAHKALHEEQRAGFRHHCHRRIPTSADEAPVDGLLNEDLWMLIRRFDKAFYHVKAVPPPPSGIFDLYRSEEEVFSPDTLRAALERFYATVVVGLTNVAKHIVRLRSWQETRRTTVFCAVYFVAWLLDLMTLTFLGTLLVLILWPTSRELLFPPAPISLVSPETGGAQKPKAGVLGSKDTITGAPENFKGEAVEQEASNLVSGASRLALASAGGKHDKDEPADVTKDNKSLDNPANIASETADAAAAASGGVPSAEHDKTKQPMMEVIQENAVQITGIIADVTDTYERISNAFSPKPPFLSSWPRIRIALLLTAAFAVVLAVPSYIFIKTSTFLAGLGFFGDPVIGRIAKLLASKPRDPTQGNFIFKGVPTNAQLTLTLLRIGEANDDPLPSPPNSLEPKSSQPVSVSEEELPAGSSDEEVKSALSEDSTESEQESQGDAQPKKKTWGSSLVNFFRGATAAGVETKLTFDYTKAAMGSMVSKKYLGILRKKRQNSQCVSLTTFSARYKGQKGAIVITPSTSSKEPLTLYFTTDPSAQSEDHGMEEQKKKKTTLFSIPIHEIQELKKIGGMGWKGKLLVGWSEPNKEVVDGLTIVGKNSDQRYQVTAIGRRNSLFNRLIAMNGTFWESC</sequence>
<keyword evidence="2" id="KW-0472">Membrane</keyword>
<feature type="region of interest" description="Disordered" evidence="1">
    <location>
        <begin position="427"/>
        <end position="488"/>
    </location>
</feature>
<dbReference type="AlphaFoldDB" id="A0A2B7WT78"/>
<dbReference type="PANTHER" id="PTHR38694:SF1">
    <property type="entry name" value="PEROXIN DOMAIN-CONTAINING PROTEIN"/>
    <property type="match status" value="1"/>
</dbReference>
<dbReference type="STRING" id="1447875.A0A2B7WT78"/>
<dbReference type="InterPro" id="IPR021709">
    <property type="entry name" value="DUF3292"/>
</dbReference>
<feature type="region of interest" description="Disordered" evidence="1">
    <location>
        <begin position="254"/>
        <end position="277"/>
    </location>
</feature>
<dbReference type="Pfam" id="PF11696">
    <property type="entry name" value="DUF3292"/>
    <property type="match status" value="1"/>
</dbReference>
<evidence type="ECO:0000256" key="2">
    <source>
        <dbReference type="SAM" id="Phobius"/>
    </source>
</evidence>
<reference evidence="3 4" key="1">
    <citation type="submission" date="2017-10" db="EMBL/GenBank/DDBJ databases">
        <title>Comparative genomics in systemic dimorphic fungi from Ajellomycetaceae.</title>
        <authorList>
            <person name="Munoz J.F."/>
            <person name="Mcewen J.G."/>
            <person name="Clay O.K."/>
            <person name="Cuomo C.A."/>
        </authorList>
    </citation>
    <scope>NUCLEOTIDE SEQUENCE [LARGE SCALE GENOMIC DNA]</scope>
    <source>
        <strain evidence="3 4">UAMH5409</strain>
    </source>
</reference>
<keyword evidence="2" id="KW-0812">Transmembrane</keyword>
<evidence type="ECO:0000313" key="4">
    <source>
        <dbReference type="Proteomes" id="UP000223968"/>
    </source>
</evidence>
<evidence type="ECO:0000256" key="1">
    <source>
        <dbReference type="SAM" id="MobiDB-lite"/>
    </source>
</evidence>
<feature type="compositionally biased region" description="Polar residues" evidence="1">
    <location>
        <begin position="23"/>
        <end position="33"/>
    </location>
</feature>
<evidence type="ECO:0000313" key="3">
    <source>
        <dbReference type="EMBL" id="PGG99798.1"/>
    </source>
</evidence>
<proteinExistence type="predicted"/>
<accession>A0A2B7WT78</accession>
<feature type="transmembrane region" description="Helical" evidence="2">
    <location>
        <begin position="351"/>
        <end position="371"/>
    </location>
</feature>
<feature type="region of interest" description="Disordered" evidence="1">
    <location>
        <begin position="1"/>
        <end position="33"/>
    </location>
</feature>
<dbReference type="Proteomes" id="UP000223968">
    <property type="component" value="Unassembled WGS sequence"/>
</dbReference>
<dbReference type="OrthoDB" id="1708389at2759"/>
<feature type="compositionally biased region" description="Basic and acidic residues" evidence="1">
    <location>
        <begin position="1"/>
        <end position="19"/>
    </location>
</feature>